<feature type="compositionally biased region" description="Basic residues" evidence="1">
    <location>
        <begin position="1"/>
        <end position="10"/>
    </location>
</feature>
<feature type="compositionally biased region" description="Basic and acidic residues" evidence="1">
    <location>
        <begin position="53"/>
        <end position="67"/>
    </location>
</feature>
<accession>A0ABD2I9I0</accession>
<feature type="region of interest" description="Disordered" evidence="1">
    <location>
        <begin position="1"/>
        <end position="151"/>
    </location>
</feature>
<name>A0ABD2I9I0_9BILA</name>
<evidence type="ECO:0000313" key="2">
    <source>
        <dbReference type="EMBL" id="KAL3074612.1"/>
    </source>
</evidence>
<feature type="compositionally biased region" description="Low complexity" evidence="1">
    <location>
        <begin position="109"/>
        <end position="124"/>
    </location>
</feature>
<proteinExistence type="predicted"/>
<reference evidence="2 3" key="1">
    <citation type="submission" date="2024-10" db="EMBL/GenBank/DDBJ databases">
        <authorList>
            <person name="Kim D."/>
        </authorList>
    </citation>
    <scope>NUCLEOTIDE SEQUENCE [LARGE SCALE GENOMIC DNA]</scope>
    <source>
        <strain evidence="2">BH-2024</strain>
    </source>
</reference>
<dbReference type="AlphaFoldDB" id="A0ABD2I9I0"/>
<organism evidence="2 3">
    <name type="scientific">Heterodera trifolii</name>
    <dbReference type="NCBI Taxonomy" id="157864"/>
    <lineage>
        <taxon>Eukaryota</taxon>
        <taxon>Metazoa</taxon>
        <taxon>Ecdysozoa</taxon>
        <taxon>Nematoda</taxon>
        <taxon>Chromadorea</taxon>
        <taxon>Rhabditida</taxon>
        <taxon>Tylenchina</taxon>
        <taxon>Tylenchomorpha</taxon>
        <taxon>Tylenchoidea</taxon>
        <taxon>Heteroderidae</taxon>
        <taxon>Heteroderinae</taxon>
        <taxon>Heterodera</taxon>
    </lineage>
</organism>
<dbReference type="Proteomes" id="UP001620626">
    <property type="component" value="Unassembled WGS sequence"/>
</dbReference>
<dbReference type="EMBL" id="JBICBT010001295">
    <property type="protein sequence ID" value="KAL3074612.1"/>
    <property type="molecule type" value="Genomic_DNA"/>
</dbReference>
<comment type="caution">
    <text evidence="2">The sequence shown here is derived from an EMBL/GenBank/DDBJ whole genome shotgun (WGS) entry which is preliminary data.</text>
</comment>
<feature type="compositionally biased region" description="Basic and acidic residues" evidence="1">
    <location>
        <begin position="125"/>
        <end position="142"/>
    </location>
</feature>
<evidence type="ECO:0000256" key="1">
    <source>
        <dbReference type="SAM" id="MobiDB-lite"/>
    </source>
</evidence>
<feature type="region of interest" description="Disordered" evidence="1">
    <location>
        <begin position="197"/>
        <end position="219"/>
    </location>
</feature>
<sequence length="219" mass="25213">MARRQGARRARQQEERQIIRRSKDKKKKGDKTKAKLSRKKARPKRRRHQPPKKRAENGETPLARHDAAAAAVRRPARFSRERTSPATASERLRPRSKPPAASDVKPQRHPAAQPQPAADAAQGAKPERALEPKEEQPEERRSTQRRRLIQPPRRALLPLMMRLYWPRYSQKIATVPRAREYGLRTHRNRRRCLLLDGAAGAQSKNSRSTDKPRTPADDI</sequence>
<keyword evidence="3" id="KW-1185">Reference proteome</keyword>
<gene>
    <name evidence="2" type="ORF">niasHT_035685</name>
</gene>
<protein>
    <submittedName>
        <fullName evidence="2">Uncharacterized protein</fullName>
    </submittedName>
</protein>
<feature type="compositionally biased region" description="Basic and acidic residues" evidence="1">
    <location>
        <begin position="207"/>
        <end position="219"/>
    </location>
</feature>
<evidence type="ECO:0000313" key="3">
    <source>
        <dbReference type="Proteomes" id="UP001620626"/>
    </source>
</evidence>
<feature type="compositionally biased region" description="Basic residues" evidence="1">
    <location>
        <begin position="19"/>
        <end position="52"/>
    </location>
</feature>